<dbReference type="AlphaFoldDB" id="A0A8C8CXE7"/>
<dbReference type="GO" id="GO:0044614">
    <property type="term" value="C:nuclear pore cytoplasmic filaments"/>
    <property type="evidence" value="ECO:0007669"/>
    <property type="project" value="TreeGrafter"/>
</dbReference>
<feature type="coiled-coil region" evidence="1">
    <location>
        <begin position="304"/>
        <end position="352"/>
    </location>
</feature>
<keyword evidence="4" id="KW-1185">Reference proteome</keyword>
<dbReference type="GO" id="GO:0005543">
    <property type="term" value="F:phospholipid binding"/>
    <property type="evidence" value="ECO:0007669"/>
    <property type="project" value="TreeGrafter"/>
</dbReference>
<evidence type="ECO:0000256" key="1">
    <source>
        <dbReference type="SAM" id="Coils"/>
    </source>
</evidence>
<dbReference type="GeneTree" id="ENSGT00940000176203"/>
<reference evidence="3" key="1">
    <citation type="submission" date="2025-08" db="UniProtKB">
        <authorList>
            <consortium name="Ensembl"/>
        </authorList>
    </citation>
    <scope>IDENTIFICATION</scope>
</reference>
<dbReference type="PANTHER" id="PTHR12960:SF0">
    <property type="entry name" value="MRNA EXPORT FACTOR GLE1"/>
    <property type="match status" value="1"/>
</dbReference>
<dbReference type="Ensembl" id="ENSOTST00005016237.2">
    <property type="protein sequence ID" value="ENSOTSP00005014866.1"/>
    <property type="gene ID" value="ENSOTSG00005007468.2"/>
</dbReference>
<dbReference type="GO" id="GO:0016973">
    <property type="term" value="P:poly(A)+ mRNA export from nucleus"/>
    <property type="evidence" value="ECO:0007669"/>
    <property type="project" value="InterPro"/>
</dbReference>
<sequence>MCVYLHADMSVERLRWDTLEALKISSKERSKYNPDWHEMGEEILSGCNEAPSLSPLWREPQSPHAPHSLQPIISPLPGRRRKRSRQVSLPYFNCTPFCTFLLTYYNKVLLISICMRVVDEESAPDASDDLSPVSNPTISLLSPRATQMAGLACMKLSLRQDCESEQLKRFEELMELKQRQENQNMRDMMNRETQKSLGVQIKMEKPPPQILRLREEEQQRLREGEFEKQRQLEGRERLRALNAIQEEILQLNQLLELAAPTQSDPTPGLTSYSTRVNHLCSQVSEVVRTTAEGEFSSVENRMVAERALHEMRSLIRVLQEAAAQVTRKEQREEEERRKLAELQAQQEEQKKNTALSVSANQWYQKLQVSANQWYQELQAPANQCAQSFEGLNNPKDIQKVNIALTCEIEIVCGMFVKYPGSKLSDIFDKIDKLLSGRLVVSGGKSVSTSQHPNSITKFVVSSYDLEFELVETQDYWSVLSLYNPMCLPYSA</sequence>
<gene>
    <name evidence="3" type="primary">NR1H3</name>
</gene>
<dbReference type="InterPro" id="IPR012476">
    <property type="entry name" value="GLE1"/>
</dbReference>
<evidence type="ECO:0000313" key="4">
    <source>
        <dbReference type="Proteomes" id="UP000694402"/>
    </source>
</evidence>
<dbReference type="GO" id="GO:0000822">
    <property type="term" value="F:inositol hexakisphosphate binding"/>
    <property type="evidence" value="ECO:0007669"/>
    <property type="project" value="TreeGrafter"/>
</dbReference>
<reference evidence="3" key="2">
    <citation type="submission" date="2025-09" db="UniProtKB">
        <authorList>
            <consortium name="Ensembl"/>
        </authorList>
    </citation>
    <scope>IDENTIFICATION</scope>
</reference>
<keyword evidence="1" id="KW-0175">Coiled coil</keyword>
<name>A0A8C8CXE7_ONCTS</name>
<dbReference type="PANTHER" id="PTHR12960">
    <property type="entry name" value="GLE-1-RELATED"/>
    <property type="match status" value="1"/>
</dbReference>
<protein>
    <submittedName>
        <fullName evidence="3">Uncharacterized protein</fullName>
    </submittedName>
</protein>
<organism evidence="3 4">
    <name type="scientific">Oncorhynchus tshawytscha</name>
    <name type="common">Chinook salmon</name>
    <name type="synonym">Salmo tshawytscha</name>
    <dbReference type="NCBI Taxonomy" id="74940"/>
    <lineage>
        <taxon>Eukaryota</taxon>
        <taxon>Metazoa</taxon>
        <taxon>Chordata</taxon>
        <taxon>Craniata</taxon>
        <taxon>Vertebrata</taxon>
        <taxon>Euteleostomi</taxon>
        <taxon>Actinopterygii</taxon>
        <taxon>Neopterygii</taxon>
        <taxon>Teleostei</taxon>
        <taxon>Protacanthopterygii</taxon>
        <taxon>Salmoniformes</taxon>
        <taxon>Salmonidae</taxon>
        <taxon>Salmoninae</taxon>
        <taxon>Oncorhynchus</taxon>
    </lineage>
</organism>
<accession>A0A8C8CXE7</accession>
<feature type="region of interest" description="Disordered" evidence="2">
    <location>
        <begin position="55"/>
        <end position="79"/>
    </location>
</feature>
<evidence type="ECO:0000313" key="3">
    <source>
        <dbReference type="Ensembl" id="ENSOTSP00005014866.1"/>
    </source>
</evidence>
<dbReference type="Proteomes" id="UP000694402">
    <property type="component" value="Unassembled WGS sequence"/>
</dbReference>
<dbReference type="GO" id="GO:0031369">
    <property type="term" value="F:translation initiation factor binding"/>
    <property type="evidence" value="ECO:0007669"/>
    <property type="project" value="TreeGrafter"/>
</dbReference>
<evidence type="ECO:0000256" key="2">
    <source>
        <dbReference type="SAM" id="MobiDB-lite"/>
    </source>
</evidence>
<dbReference type="GO" id="GO:0005737">
    <property type="term" value="C:cytoplasm"/>
    <property type="evidence" value="ECO:0007669"/>
    <property type="project" value="TreeGrafter"/>
</dbReference>
<proteinExistence type="predicted"/>